<dbReference type="PATRIC" id="fig|1423722.3.peg.532"/>
<evidence type="ECO:0000313" key="4">
    <source>
        <dbReference type="Proteomes" id="UP000050909"/>
    </source>
</evidence>
<dbReference type="Pfam" id="PF00753">
    <property type="entry name" value="Lactamase_B"/>
    <property type="match status" value="1"/>
</dbReference>
<dbReference type="InterPro" id="IPR001279">
    <property type="entry name" value="Metallo-B-lactamas"/>
</dbReference>
<dbReference type="EMBL" id="AZCV01000001">
    <property type="protein sequence ID" value="KRK38831.1"/>
    <property type="molecule type" value="Genomic_DNA"/>
</dbReference>
<organism evidence="3 4">
    <name type="scientific">Amylolactobacillus amylotrophicus DSM 20534</name>
    <dbReference type="NCBI Taxonomy" id="1423722"/>
    <lineage>
        <taxon>Bacteria</taxon>
        <taxon>Bacillati</taxon>
        <taxon>Bacillota</taxon>
        <taxon>Bacilli</taxon>
        <taxon>Lactobacillales</taxon>
        <taxon>Lactobacillaceae</taxon>
        <taxon>Amylolactobacillus</taxon>
    </lineage>
</organism>
<sequence>MQVTVLGIYGGYPYNGVPSSSYLVQAGDFNLLLDAGSGSLLALERVLDPLQLDAVLLTHYHHDHAADIGVLQYYWQLHQGTRKEPILPIYGHDRDPLNFASLTLQGVTEGRAYHDYAATKMGPLTLTFLETKHPVPAFAVRIEDQTGTVLVFTADTAYFNELVEFSQSADLLITDTNFAAAKTGRKWHMTSVEAATLAKNSNSKSLLLSHLPQQIPLAQILTEASEVYPGAMLAHPGQTYSLPKD</sequence>
<protein>
    <submittedName>
        <fullName evidence="3">Beta-lactamase domain-containing protein</fullName>
    </submittedName>
</protein>
<dbReference type="Proteomes" id="UP000050909">
    <property type="component" value="Unassembled WGS sequence"/>
</dbReference>
<dbReference type="InterPro" id="IPR036866">
    <property type="entry name" value="RibonucZ/Hydroxyglut_hydro"/>
</dbReference>
<dbReference type="Gene3D" id="3.60.15.10">
    <property type="entry name" value="Ribonuclease Z/Hydroxyacylglutathione hydrolase-like"/>
    <property type="match status" value="1"/>
</dbReference>
<dbReference type="CDD" id="cd07716">
    <property type="entry name" value="RNaseZ_short-form-like_MBL-fold"/>
    <property type="match status" value="1"/>
</dbReference>
<dbReference type="AlphaFoldDB" id="A0A0R1GXM8"/>
<proteinExistence type="predicted"/>
<dbReference type="SMART" id="SM00849">
    <property type="entry name" value="Lactamase_B"/>
    <property type="match status" value="1"/>
</dbReference>
<evidence type="ECO:0000313" key="3">
    <source>
        <dbReference type="EMBL" id="KRK38831.1"/>
    </source>
</evidence>
<dbReference type="PANTHER" id="PTHR46018">
    <property type="entry name" value="ZINC PHOSPHODIESTERASE ELAC PROTEIN 1"/>
    <property type="match status" value="1"/>
</dbReference>
<dbReference type="GO" id="GO:0042781">
    <property type="term" value="F:3'-tRNA processing endoribonuclease activity"/>
    <property type="evidence" value="ECO:0007669"/>
    <property type="project" value="TreeGrafter"/>
</dbReference>
<dbReference type="RefSeq" id="WP_056945951.1">
    <property type="nucleotide sequence ID" value="NZ_AZCV01000001.1"/>
</dbReference>
<feature type="domain" description="Metallo-beta-lactamase" evidence="2">
    <location>
        <begin position="18"/>
        <end position="182"/>
    </location>
</feature>
<comment type="caution">
    <text evidence="3">The sequence shown here is derived from an EMBL/GenBank/DDBJ whole genome shotgun (WGS) entry which is preliminary data.</text>
</comment>
<keyword evidence="4" id="KW-1185">Reference proteome</keyword>
<dbReference type="SUPFAM" id="SSF56281">
    <property type="entry name" value="Metallo-hydrolase/oxidoreductase"/>
    <property type="match status" value="1"/>
</dbReference>
<gene>
    <name evidence="3" type="ORF">FC62_GL000523</name>
</gene>
<keyword evidence="1" id="KW-0862">Zinc</keyword>
<evidence type="ECO:0000259" key="2">
    <source>
        <dbReference type="SMART" id="SM00849"/>
    </source>
</evidence>
<reference evidence="3 4" key="1">
    <citation type="journal article" date="2015" name="Genome Announc.">
        <title>Expanding the biotechnology potential of lactobacilli through comparative genomics of 213 strains and associated genera.</title>
        <authorList>
            <person name="Sun Z."/>
            <person name="Harris H.M."/>
            <person name="McCann A."/>
            <person name="Guo C."/>
            <person name="Argimon S."/>
            <person name="Zhang W."/>
            <person name="Yang X."/>
            <person name="Jeffery I.B."/>
            <person name="Cooney J.C."/>
            <person name="Kagawa T.F."/>
            <person name="Liu W."/>
            <person name="Song Y."/>
            <person name="Salvetti E."/>
            <person name="Wrobel A."/>
            <person name="Rasinkangas P."/>
            <person name="Parkhill J."/>
            <person name="Rea M.C."/>
            <person name="O'Sullivan O."/>
            <person name="Ritari J."/>
            <person name="Douillard F.P."/>
            <person name="Paul Ross R."/>
            <person name="Yang R."/>
            <person name="Briner A.E."/>
            <person name="Felis G.E."/>
            <person name="de Vos W.M."/>
            <person name="Barrangou R."/>
            <person name="Klaenhammer T.R."/>
            <person name="Caufield P.W."/>
            <person name="Cui Y."/>
            <person name="Zhang H."/>
            <person name="O'Toole P.W."/>
        </authorList>
    </citation>
    <scope>NUCLEOTIDE SEQUENCE [LARGE SCALE GENOMIC DNA]</scope>
    <source>
        <strain evidence="3 4">DSM 20534</strain>
    </source>
</reference>
<dbReference type="PANTHER" id="PTHR46018:SF4">
    <property type="entry name" value="METALLO-HYDROLASE YHFI-RELATED"/>
    <property type="match status" value="1"/>
</dbReference>
<evidence type="ECO:0000256" key="1">
    <source>
        <dbReference type="ARBA" id="ARBA00022833"/>
    </source>
</evidence>
<name>A0A0R1GXM8_9LACO</name>
<accession>A0A0R1GXM8</accession>